<protein>
    <submittedName>
        <fullName evidence="1">Protease</fullName>
    </submittedName>
</protein>
<keyword evidence="1" id="KW-0645">Protease</keyword>
<reference evidence="1" key="1">
    <citation type="journal article" date="2020" name="Int. J. Syst. Evol. Microbiol.">
        <title>Aquipluma nitroreducens gen. nov. sp. nov., a novel facultatively anaerobic bacterium isolated from a freshwater lake.</title>
        <authorList>
            <person name="Watanabe M."/>
            <person name="Kojima H."/>
            <person name="Fukui M."/>
        </authorList>
    </citation>
    <scope>NUCLEOTIDE SEQUENCE</scope>
    <source>
        <strain evidence="1">MeG22</strain>
    </source>
</reference>
<dbReference type="PANTHER" id="PTHR30217">
    <property type="entry name" value="PEPTIDASE U32 FAMILY"/>
    <property type="match status" value="1"/>
</dbReference>
<dbReference type="KEGG" id="anf:AQPE_4564"/>
<keyword evidence="2" id="KW-1185">Reference proteome</keyword>
<dbReference type="RefSeq" id="WP_318348525.1">
    <property type="nucleotide sequence ID" value="NZ_AP018694.1"/>
</dbReference>
<dbReference type="GO" id="GO:0006508">
    <property type="term" value="P:proteolysis"/>
    <property type="evidence" value="ECO:0007669"/>
    <property type="project" value="UniProtKB-KW"/>
</dbReference>
<dbReference type="InterPro" id="IPR001539">
    <property type="entry name" value="Peptidase_U32"/>
</dbReference>
<keyword evidence="1" id="KW-0378">Hydrolase</keyword>
<sequence length="663" mass="75067">MVKQKPELLAPVGNIESFYAALNAGADAVYLGLQEFNARGRASNFTRQLLQLAVLKAREKNVKIYVTLNVLIKNRELDQLIDALAFLDAVKVNGVIIQDWGTYYIARKYFPRLVLHASTQMGNHNSVGVNYGASKGIVRTVLARELTMPELEAISLQSKAELEVFIHGALCYSFSGMCLFSSYSGGQGANRGICKQSCRRIYQDGGEQHALFSLKDNQQIENLQKLMQLGIRSLKIEGRMKSADYVYQVCKAYRMAIDDQNNIGIAAQMLELDMGREKTSWFLGGNVSDGITDDPSIGIHIGQITDVSRKTISFTSSEKLAEGYRIRVRNANDDEQLYLKIENFSQNGNVYQVSADLFGKITKGDDVLLVRVKTQSFSSRLGNVNSLPELKKIPLKKQEIRKGLQIEGGKQQKPMLLVRIGSPAWLPKLRFDDYDAVILSYKRSDWEKFDPNSTVHQQNRQKIRIELPKFISEKHLDFYRKLAVKLVASGFNHFFISQLSQKMLLPSGAKVSCNENVYVLNDASARMLDEEKIAEFTYPLENDVDNLLSMSNKQGIVPLYFYPELFYSRMPVKINQESNLFADETNKKFRISVKDGITIVHPSIPVALFHYRKQLEKNGFNRFLIDYSGEPMTANVVKRILKKFLDSEAVQPSTNFNFKLGLK</sequence>
<dbReference type="InterPro" id="IPR051454">
    <property type="entry name" value="RNA/ubiquinone_mod_enzymes"/>
</dbReference>
<dbReference type="EMBL" id="AP018694">
    <property type="protein sequence ID" value="BBE20373.1"/>
    <property type="molecule type" value="Genomic_DNA"/>
</dbReference>
<accession>A0A5K7SFP7</accession>
<dbReference type="PANTHER" id="PTHR30217:SF10">
    <property type="entry name" value="23S RRNA 5-HYDROXYCYTIDINE C2501 SYNTHASE"/>
    <property type="match status" value="1"/>
</dbReference>
<organism evidence="1 2">
    <name type="scientific">Aquipluma nitroreducens</name>
    <dbReference type="NCBI Taxonomy" id="2010828"/>
    <lineage>
        <taxon>Bacteria</taxon>
        <taxon>Pseudomonadati</taxon>
        <taxon>Bacteroidota</taxon>
        <taxon>Bacteroidia</taxon>
        <taxon>Marinilabiliales</taxon>
        <taxon>Prolixibacteraceae</taxon>
        <taxon>Aquipluma</taxon>
    </lineage>
</organism>
<evidence type="ECO:0000313" key="1">
    <source>
        <dbReference type="EMBL" id="BBE20373.1"/>
    </source>
</evidence>
<name>A0A5K7SFP7_9BACT</name>
<gene>
    <name evidence="1" type="ORF">AQPE_4564</name>
</gene>
<evidence type="ECO:0000313" key="2">
    <source>
        <dbReference type="Proteomes" id="UP001193389"/>
    </source>
</evidence>
<dbReference type="GO" id="GO:0008233">
    <property type="term" value="F:peptidase activity"/>
    <property type="evidence" value="ECO:0007669"/>
    <property type="project" value="UniProtKB-KW"/>
</dbReference>
<dbReference type="AlphaFoldDB" id="A0A5K7SFP7"/>
<dbReference type="Proteomes" id="UP001193389">
    <property type="component" value="Chromosome"/>
</dbReference>
<proteinExistence type="predicted"/>
<dbReference type="Pfam" id="PF01136">
    <property type="entry name" value="Peptidase_U32"/>
    <property type="match status" value="1"/>
</dbReference>